<dbReference type="PRINTS" id="PR00080">
    <property type="entry name" value="SDRFAMILY"/>
</dbReference>
<dbReference type="GO" id="GO:0016616">
    <property type="term" value="F:oxidoreductase activity, acting on the CH-OH group of donors, NAD or NADP as acceptor"/>
    <property type="evidence" value="ECO:0007669"/>
    <property type="project" value="UniProtKB-ARBA"/>
</dbReference>
<dbReference type="STRING" id="323259.Mhun_3114"/>
<keyword evidence="5" id="KW-1185">Reference proteome</keyword>
<dbReference type="InterPro" id="IPR002347">
    <property type="entry name" value="SDR_fam"/>
</dbReference>
<feature type="domain" description="Ketoreductase" evidence="3">
    <location>
        <begin position="5"/>
        <end position="188"/>
    </location>
</feature>
<dbReference type="PANTHER" id="PTHR42760:SF40">
    <property type="entry name" value="3-OXOACYL-[ACYL-CARRIER-PROTEIN] REDUCTASE, CHLOROPLASTIC"/>
    <property type="match status" value="1"/>
</dbReference>
<dbReference type="InterPro" id="IPR020904">
    <property type="entry name" value="Sc_DH/Rdtase_CS"/>
</dbReference>
<dbReference type="OrthoDB" id="24596at2157"/>
<dbReference type="PRINTS" id="PR00081">
    <property type="entry name" value="GDHRDH"/>
</dbReference>
<dbReference type="InParanoid" id="Q2FUK4"/>
<dbReference type="EMBL" id="CP000254">
    <property type="protein sequence ID" value="ABD42801.1"/>
    <property type="molecule type" value="Genomic_DNA"/>
</dbReference>
<dbReference type="SUPFAM" id="SSF51735">
    <property type="entry name" value="NAD(P)-binding Rossmann-fold domains"/>
    <property type="match status" value="1"/>
</dbReference>
<evidence type="ECO:0000259" key="3">
    <source>
        <dbReference type="SMART" id="SM00822"/>
    </source>
</evidence>
<dbReference type="Proteomes" id="UP000001941">
    <property type="component" value="Chromosome"/>
</dbReference>
<dbReference type="RefSeq" id="WP_011450050.1">
    <property type="nucleotide sequence ID" value="NC_007796.1"/>
</dbReference>
<dbReference type="eggNOG" id="arCOG01259">
    <property type="taxonomic scope" value="Archaea"/>
</dbReference>
<dbReference type="InterPro" id="IPR036291">
    <property type="entry name" value="NAD(P)-bd_dom_sf"/>
</dbReference>
<evidence type="ECO:0000256" key="1">
    <source>
        <dbReference type="ARBA" id="ARBA00006484"/>
    </source>
</evidence>
<dbReference type="HOGENOM" id="CLU_010194_1_3_2"/>
<dbReference type="Gene3D" id="3.40.50.720">
    <property type="entry name" value="NAD(P)-binding Rossmann-like Domain"/>
    <property type="match status" value="1"/>
</dbReference>
<dbReference type="EnsemblBacteria" id="ABD42801">
    <property type="protein sequence ID" value="ABD42801"/>
    <property type="gene ID" value="Mhun_3114"/>
</dbReference>
<organism evidence="4 5">
    <name type="scientific">Methanospirillum hungatei JF-1 (strain ATCC 27890 / DSM 864 / NBRC 100397 / JF-1)</name>
    <dbReference type="NCBI Taxonomy" id="323259"/>
    <lineage>
        <taxon>Archaea</taxon>
        <taxon>Methanobacteriati</taxon>
        <taxon>Methanobacteriota</taxon>
        <taxon>Stenosarchaea group</taxon>
        <taxon>Methanomicrobia</taxon>
        <taxon>Methanomicrobiales</taxon>
        <taxon>Methanospirillaceae</taxon>
        <taxon>Methanospirillum</taxon>
    </lineage>
</organism>
<evidence type="ECO:0000256" key="2">
    <source>
        <dbReference type="RuleBase" id="RU000363"/>
    </source>
</evidence>
<dbReference type="SMART" id="SM00822">
    <property type="entry name" value="PKS_KR"/>
    <property type="match status" value="1"/>
</dbReference>
<dbReference type="AlphaFoldDB" id="Q2FUK4"/>
<evidence type="ECO:0000313" key="4">
    <source>
        <dbReference type="EMBL" id="ABD42801.1"/>
    </source>
</evidence>
<comment type="similarity">
    <text evidence="1 2">Belongs to the short-chain dehydrogenases/reductases (SDR) family.</text>
</comment>
<dbReference type="GO" id="GO:0030497">
    <property type="term" value="P:fatty acid elongation"/>
    <property type="evidence" value="ECO:0007669"/>
    <property type="project" value="TreeGrafter"/>
</dbReference>
<reference evidence="5" key="1">
    <citation type="journal article" date="2016" name="Stand. Genomic Sci.">
        <title>Complete genome sequence of Methanospirillum hungatei type strain JF1.</title>
        <authorList>
            <person name="Gunsalus R.P."/>
            <person name="Cook L.E."/>
            <person name="Crable B."/>
            <person name="Rohlin L."/>
            <person name="McDonald E."/>
            <person name="Mouttaki H."/>
            <person name="Sieber J.R."/>
            <person name="Poweleit N."/>
            <person name="Zhou H."/>
            <person name="Lapidus A.L."/>
            <person name="Daligault H.E."/>
            <person name="Land M."/>
            <person name="Gilna P."/>
            <person name="Ivanova N."/>
            <person name="Kyrpides N."/>
            <person name="Culley D.E."/>
            <person name="McInerney M.J."/>
        </authorList>
    </citation>
    <scope>NUCLEOTIDE SEQUENCE [LARGE SCALE GENOMIC DNA]</scope>
    <source>
        <strain evidence="5">ATCC 27890 / DSM 864 / NBRC 100397 / JF-1</strain>
    </source>
</reference>
<dbReference type="GeneID" id="3921950"/>
<accession>Q2FUK4</accession>
<dbReference type="PROSITE" id="PS00061">
    <property type="entry name" value="ADH_SHORT"/>
    <property type="match status" value="1"/>
</dbReference>
<sequence>MLNGKVMLITGASRGIGRATALLAGENHAKVIVNYHVNSEAADELVNLIKQDGGEVISIQADISDGEDVKRMFRIIKEIYGHLDILVNNAGIMKNNLLLMTPSEEFDEIIATNCKGSFLCMQYAAKMMMKKKSGKIINLSSIVGVNGSDGQIVYSASKAFVIGMTKSAAKELGKFGITPHSPDLFSTIEFFVLRPKQSQYLQ</sequence>
<dbReference type="KEGG" id="mhu:Mhun_3114"/>
<name>Q2FUK4_METHJ</name>
<gene>
    <name evidence="4" type="ordered locus">Mhun_3114</name>
</gene>
<dbReference type="PANTHER" id="PTHR42760">
    <property type="entry name" value="SHORT-CHAIN DEHYDROGENASES/REDUCTASES FAMILY MEMBER"/>
    <property type="match status" value="1"/>
</dbReference>
<evidence type="ECO:0000313" key="5">
    <source>
        <dbReference type="Proteomes" id="UP000001941"/>
    </source>
</evidence>
<dbReference type="InterPro" id="IPR057326">
    <property type="entry name" value="KR_dom"/>
</dbReference>
<proteinExistence type="inferred from homology"/>
<dbReference type="Pfam" id="PF00106">
    <property type="entry name" value="adh_short"/>
    <property type="match status" value="1"/>
</dbReference>
<protein>
    <submittedName>
        <fullName evidence="4">Short-chain dehydrogenase/reductase SDR</fullName>
    </submittedName>
</protein>